<gene>
    <name evidence="2" type="ORF">V6N12_022095</name>
</gene>
<feature type="compositionally biased region" description="Polar residues" evidence="1">
    <location>
        <begin position="22"/>
        <end position="34"/>
    </location>
</feature>
<evidence type="ECO:0000256" key="1">
    <source>
        <dbReference type="SAM" id="MobiDB-lite"/>
    </source>
</evidence>
<protein>
    <submittedName>
        <fullName evidence="2">Uncharacterized protein</fullName>
    </submittedName>
</protein>
<organism evidence="2 3">
    <name type="scientific">Hibiscus sabdariffa</name>
    <name type="common">roselle</name>
    <dbReference type="NCBI Taxonomy" id="183260"/>
    <lineage>
        <taxon>Eukaryota</taxon>
        <taxon>Viridiplantae</taxon>
        <taxon>Streptophyta</taxon>
        <taxon>Embryophyta</taxon>
        <taxon>Tracheophyta</taxon>
        <taxon>Spermatophyta</taxon>
        <taxon>Magnoliopsida</taxon>
        <taxon>eudicotyledons</taxon>
        <taxon>Gunneridae</taxon>
        <taxon>Pentapetalae</taxon>
        <taxon>rosids</taxon>
        <taxon>malvids</taxon>
        <taxon>Malvales</taxon>
        <taxon>Malvaceae</taxon>
        <taxon>Malvoideae</taxon>
        <taxon>Hibiscus</taxon>
    </lineage>
</organism>
<dbReference type="Proteomes" id="UP001472677">
    <property type="component" value="Unassembled WGS sequence"/>
</dbReference>
<evidence type="ECO:0000313" key="3">
    <source>
        <dbReference type="Proteomes" id="UP001472677"/>
    </source>
</evidence>
<dbReference type="EMBL" id="JBBPBM010000004">
    <property type="protein sequence ID" value="KAK8587610.1"/>
    <property type="molecule type" value="Genomic_DNA"/>
</dbReference>
<accession>A0ABR2FTQ4</accession>
<name>A0ABR2FTQ4_9ROSI</name>
<reference evidence="2 3" key="1">
    <citation type="journal article" date="2024" name="G3 (Bethesda)">
        <title>Genome assembly of Hibiscus sabdariffa L. provides insights into metabolisms of medicinal natural products.</title>
        <authorList>
            <person name="Kim T."/>
        </authorList>
    </citation>
    <scope>NUCLEOTIDE SEQUENCE [LARGE SCALE GENOMIC DNA]</scope>
    <source>
        <strain evidence="2">TK-2024</strain>
        <tissue evidence="2">Old leaves</tissue>
    </source>
</reference>
<feature type="compositionally biased region" description="Low complexity" evidence="1">
    <location>
        <begin position="1"/>
        <end position="17"/>
    </location>
</feature>
<feature type="region of interest" description="Disordered" evidence="1">
    <location>
        <begin position="62"/>
        <end position="84"/>
    </location>
</feature>
<keyword evidence="3" id="KW-1185">Reference proteome</keyword>
<proteinExistence type="predicted"/>
<feature type="region of interest" description="Disordered" evidence="1">
    <location>
        <begin position="1"/>
        <end position="34"/>
    </location>
</feature>
<evidence type="ECO:0000313" key="2">
    <source>
        <dbReference type="EMBL" id="KAK8587610.1"/>
    </source>
</evidence>
<sequence>MSGSSVIDGSSVGQQGSHQDPIVQQMQQGASTATSLPALQTGQVSLPMGLVCAIDFQQLPSLQNQEPNNTKLQDDSNANEQKPKLLPRIELVIMRMLW</sequence>
<comment type="caution">
    <text evidence="2">The sequence shown here is derived from an EMBL/GenBank/DDBJ whole genome shotgun (WGS) entry which is preliminary data.</text>
</comment>
<feature type="compositionally biased region" description="Polar residues" evidence="1">
    <location>
        <begin position="62"/>
        <end position="80"/>
    </location>
</feature>